<dbReference type="PANTHER" id="PTHR35601">
    <property type="entry name" value="TOXIN RELE"/>
    <property type="match status" value="1"/>
</dbReference>
<dbReference type="OrthoDB" id="5326046at2"/>
<dbReference type="EMBL" id="UPHQ01000117">
    <property type="protein sequence ID" value="VBA39396.1"/>
    <property type="molecule type" value="Genomic_DNA"/>
</dbReference>
<dbReference type="InterPro" id="IPR007712">
    <property type="entry name" value="RelE/ParE_toxin"/>
</dbReference>
<dbReference type="Proteomes" id="UP000267289">
    <property type="component" value="Unassembled WGS sequence"/>
</dbReference>
<evidence type="ECO:0000313" key="4">
    <source>
        <dbReference type="Proteomes" id="UP000267289"/>
    </source>
</evidence>
<dbReference type="InterPro" id="IPR035093">
    <property type="entry name" value="RelE/ParE_toxin_dom_sf"/>
</dbReference>
<dbReference type="EC" id="3.1.-.-" evidence="3"/>
<reference evidence="3 4" key="1">
    <citation type="submission" date="2018-09" db="EMBL/GenBank/DDBJ databases">
        <authorList>
            <person name="Tagini F."/>
        </authorList>
    </citation>
    <scope>NUCLEOTIDE SEQUENCE [LARGE SCALE GENOMIC DNA]</scope>
    <source>
        <strain evidence="3 4">MK13</strain>
    </source>
</reference>
<keyword evidence="3" id="KW-0378">Hydrolase</keyword>
<protein>
    <submittedName>
        <fullName evidence="3">Toxin RelE</fullName>
        <ecNumber evidence="3">3.1.-.-</ecNumber>
    </submittedName>
</protein>
<evidence type="ECO:0000313" key="3">
    <source>
        <dbReference type="EMBL" id="VBA39396.1"/>
    </source>
</evidence>
<evidence type="ECO:0000256" key="2">
    <source>
        <dbReference type="ARBA" id="ARBA00022649"/>
    </source>
</evidence>
<sequence>MSSAPTDPYELRITPEGLRHLNRLPAKIRYAALATLHGPIRENPHRLGKALVGELAGLFSARRGDYRIIYSIDDTAKIVIVHRIQHRASVYRRR</sequence>
<name>A0A498Q0K0_9MYCO</name>
<keyword evidence="2" id="KW-1277">Toxin-antitoxin system</keyword>
<dbReference type="Pfam" id="PF05016">
    <property type="entry name" value="ParE_toxin"/>
    <property type="match status" value="1"/>
</dbReference>
<dbReference type="PANTHER" id="PTHR35601:SF1">
    <property type="entry name" value="TOXIN RELE"/>
    <property type="match status" value="1"/>
</dbReference>
<dbReference type="RefSeq" id="WP_075544441.1">
    <property type="nucleotide sequence ID" value="NZ_UPHQ01000117.1"/>
</dbReference>
<dbReference type="AlphaFoldDB" id="A0A498Q0K0"/>
<organism evidence="3 4">
    <name type="scientific">Mycobacterium innocens</name>
    <dbReference type="NCBI Taxonomy" id="2341083"/>
    <lineage>
        <taxon>Bacteria</taxon>
        <taxon>Bacillati</taxon>
        <taxon>Actinomycetota</taxon>
        <taxon>Actinomycetes</taxon>
        <taxon>Mycobacteriales</taxon>
        <taxon>Mycobacteriaceae</taxon>
        <taxon>Mycobacterium</taxon>
    </lineage>
</organism>
<proteinExistence type="inferred from homology"/>
<gene>
    <name evidence="3" type="primary">relE</name>
    <name evidence="3" type="ORF">LAUMK13_02562</name>
</gene>
<dbReference type="SUPFAM" id="SSF143011">
    <property type="entry name" value="RelE-like"/>
    <property type="match status" value="1"/>
</dbReference>
<comment type="similarity">
    <text evidence="1">Belongs to the RelE toxin family.</text>
</comment>
<dbReference type="GO" id="GO:0016787">
    <property type="term" value="F:hydrolase activity"/>
    <property type="evidence" value="ECO:0007669"/>
    <property type="project" value="UniProtKB-KW"/>
</dbReference>
<accession>A0A498Q0K0</accession>
<evidence type="ECO:0000256" key="1">
    <source>
        <dbReference type="ARBA" id="ARBA00006226"/>
    </source>
</evidence>
<dbReference type="Gene3D" id="3.30.2310.20">
    <property type="entry name" value="RelE-like"/>
    <property type="match status" value="1"/>
</dbReference>
<keyword evidence="4" id="KW-1185">Reference proteome</keyword>